<evidence type="ECO:0000256" key="2">
    <source>
        <dbReference type="PIRSR" id="PIRSR602678-1"/>
    </source>
</evidence>
<name>Q6FQE2_CANGA</name>
<evidence type="ECO:0000256" key="1">
    <source>
        <dbReference type="ARBA" id="ARBA00006964"/>
    </source>
</evidence>
<evidence type="ECO:0000313" key="3">
    <source>
        <dbReference type="CGD" id="CAL0132138"/>
    </source>
</evidence>
<organism evidence="4 5">
    <name type="scientific">Candida glabrata (strain ATCC 2001 / BCRC 20586 / JCM 3761 / NBRC 0622 / NRRL Y-65 / CBS 138)</name>
    <name type="common">Yeast</name>
    <name type="synonym">Nakaseomyces glabratus</name>
    <dbReference type="NCBI Taxonomy" id="284593"/>
    <lineage>
        <taxon>Eukaryota</taxon>
        <taxon>Fungi</taxon>
        <taxon>Dikarya</taxon>
        <taxon>Ascomycota</taxon>
        <taxon>Saccharomycotina</taxon>
        <taxon>Saccharomycetes</taxon>
        <taxon>Saccharomycetales</taxon>
        <taxon>Saccharomycetaceae</taxon>
        <taxon>Nakaseomyces</taxon>
    </lineage>
</organism>
<feature type="binding site" evidence="2">
    <location>
        <position position="119"/>
    </location>
    <ligand>
        <name>a divalent metal cation</name>
        <dbReference type="ChEBI" id="CHEBI:60240"/>
        <label>1</label>
    </ligand>
</feature>
<dbReference type="InParanoid" id="Q6FQE2"/>
<dbReference type="CGD" id="CAL0132138">
    <property type="gene designation" value="CAGL0I06963g"/>
</dbReference>
<protein>
    <recommendedName>
        <fullName evidence="6">NGG1-interacting factor 3</fullName>
    </recommendedName>
</protein>
<feature type="binding site" evidence="2">
    <location>
        <position position="80"/>
    </location>
    <ligand>
        <name>a divalent metal cation</name>
        <dbReference type="ChEBI" id="CHEBI:60240"/>
        <label>1</label>
    </ligand>
</feature>
<accession>Q6FQE2</accession>
<keyword evidence="5" id="KW-1185">Reference proteome</keyword>
<dbReference type="EMBL" id="CR380955">
    <property type="protein sequence ID" value="CAG60489.1"/>
    <property type="molecule type" value="Genomic_DNA"/>
</dbReference>
<dbReference type="eggNOG" id="KOG4131">
    <property type="taxonomic scope" value="Eukaryota"/>
</dbReference>
<gene>
    <name evidence="3 4" type="ordered locus">CAGL0I06963g</name>
</gene>
<proteinExistence type="inferred from homology"/>
<dbReference type="Pfam" id="PF01784">
    <property type="entry name" value="DUF34_NIF3"/>
    <property type="match status" value="1"/>
</dbReference>
<dbReference type="InterPro" id="IPR036069">
    <property type="entry name" value="DUF34/NIF3_sf"/>
</dbReference>
<evidence type="ECO:0008006" key="6">
    <source>
        <dbReference type="Google" id="ProtNLM"/>
    </source>
</evidence>
<reference evidence="4 5" key="1">
    <citation type="journal article" date="2004" name="Nature">
        <title>Genome evolution in yeasts.</title>
        <authorList>
            <consortium name="Genolevures"/>
            <person name="Dujon B."/>
            <person name="Sherman D."/>
            <person name="Fischer G."/>
            <person name="Durrens P."/>
            <person name="Casaregola S."/>
            <person name="Lafontaine I."/>
            <person name="de Montigny J."/>
            <person name="Marck C."/>
            <person name="Neuveglise C."/>
            <person name="Talla E."/>
            <person name="Goffard N."/>
            <person name="Frangeul L."/>
            <person name="Aigle M."/>
            <person name="Anthouard V."/>
            <person name="Babour A."/>
            <person name="Barbe V."/>
            <person name="Barnay S."/>
            <person name="Blanchin S."/>
            <person name="Beckerich J.M."/>
            <person name="Beyne E."/>
            <person name="Bleykasten C."/>
            <person name="Boisrame A."/>
            <person name="Boyer J."/>
            <person name="Cattolico L."/>
            <person name="Confanioleri F."/>
            <person name="de Daruvar A."/>
            <person name="Despons L."/>
            <person name="Fabre E."/>
            <person name="Fairhead C."/>
            <person name="Ferry-Dumazet H."/>
            <person name="Groppi A."/>
            <person name="Hantraye F."/>
            <person name="Hennequin C."/>
            <person name="Jauniaux N."/>
            <person name="Joyet P."/>
            <person name="Kachouri R."/>
            <person name="Kerrest A."/>
            <person name="Koszul R."/>
            <person name="Lemaire M."/>
            <person name="Lesur I."/>
            <person name="Ma L."/>
            <person name="Muller H."/>
            <person name="Nicaud J.M."/>
            <person name="Nikolski M."/>
            <person name="Oztas S."/>
            <person name="Ozier-Kalogeropoulos O."/>
            <person name="Pellenz S."/>
            <person name="Potier S."/>
            <person name="Richard G.F."/>
            <person name="Straub M.L."/>
            <person name="Suleau A."/>
            <person name="Swennene D."/>
            <person name="Tekaia F."/>
            <person name="Wesolowski-Louvel M."/>
            <person name="Westhof E."/>
            <person name="Wirth B."/>
            <person name="Zeniou-Meyer M."/>
            <person name="Zivanovic I."/>
            <person name="Bolotin-Fukuhara M."/>
            <person name="Thierry A."/>
            <person name="Bouchier C."/>
            <person name="Caudron B."/>
            <person name="Scarpelli C."/>
            <person name="Gaillardin C."/>
            <person name="Weissenbach J."/>
            <person name="Wincker P."/>
            <person name="Souciet J.L."/>
        </authorList>
    </citation>
    <scope>NUCLEOTIDE SEQUENCE [LARGE SCALE GENOMIC DNA]</scope>
    <source>
        <strain evidence="5">ATCC 2001 / BCRC 20586 / JCM 3761 / NBRC 0622 / NRRL Y-65 / CBS 138</strain>
    </source>
</reference>
<dbReference type="OMA" id="NFDKTHL"/>
<sequence length="296" mass="32725">MRMGALHRRQLNKALEVIRAAFPEKYADKSFDNTGLLIDCSSNEESHANNAVKMLLTVDLTSRVADEAVKQGCNLILAYHPFIFPSWNRLNPQTNVQHASAIKLIQNNISVYSPHTAVDAVDGGVNDWLVESLVPKTVNITTKECIESTANTAPHDPITGYGRYFKLDKAVTLQEVVDVLKKNTGLSHVQIASLPYEISGNLHHEVQTVAVCAGSGSGVFRNLKETPDLYVTGELSHHEVLKYKEMGKAVILCNHSNTERGYVKTSMLQLLKRHDTAGLLQDVQVSETDRDPLNIV</sequence>
<dbReference type="KEGG" id="cgr:2889060"/>
<dbReference type="Proteomes" id="UP000002428">
    <property type="component" value="Chromosome I"/>
</dbReference>
<dbReference type="GO" id="GO:0005739">
    <property type="term" value="C:mitochondrion"/>
    <property type="evidence" value="ECO:0007669"/>
    <property type="project" value="EnsemblFungi"/>
</dbReference>
<dbReference type="FunFam" id="3.40.1390.30:FF:000001">
    <property type="entry name" value="GTP cyclohydrolase 1 type 2"/>
    <property type="match status" value="1"/>
</dbReference>
<feature type="binding site" evidence="2">
    <location>
        <position position="259"/>
    </location>
    <ligand>
        <name>a divalent metal cation</name>
        <dbReference type="ChEBI" id="CHEBI:60240"/>
        <label>1</label>
    </ligand>
</feature>
<keyword evidence="2" id="KW-0479">Metal-binding</keyword>
<dbReference type="PANTHER" id="PTHR13799">
    <property type="entry name" value="NGG1 INTERACTING FACTOR 3"/>
    <property type="match status" value="1"/>
</dbReference>
<dbReference type="HOGENOM" id="CLU_037423_0_1_1"/>
<dbReference type="FunCoup" id="Q6FQE2">
    <property type="interactions" value="685"/>
</dbReference>
<dbReference type="GO" id="GO:0046872">
    <property type="term" value="F:metal ion binding"/>
    <property type="evidence" value="ECO:0007669"/>
    <property type="project" value="UniProtKB-KW"/>
</dbReference>
<dbReference type="PANTHER" id="PTHR13799:SF13">
    <property type="entry name" value="NIF3-LIKE PROTEIN 1"/>
    <property type="match status" value="1"/>
</dbReference>
<comment type="similarity">
    <text evidence="1">Belongs to the GTP cyclohydrolase I type 2/NIF3 family.</text>
</comment>
<dbReference type="SUPFAM" id="SSF102705">
    <property type="entry name" value="NIF3 (NGG1p interacting factor 3)-like"/>
    <property type="match status" value="1"/>
</dbReference>
<dbReference type="InterPro" id="IPR002678">
    <property type="entry name" value="DUF34/NIF3"/>
</dbReference>
<dbReference type="NCBIfam" id="TIGR00486">
    <property type="entry name" value="YbgI_SA1388"/>
    <property type="match status" value="1"/>
</dbReference>
<evidence type="ECO:0000313" key="4">
    <source>
        <dbReference type="EMBL" id="CAG60489.1"/>
    </source>
</evidence>
<dbReference type="STRING" id="284593.Q6FQE2"/>
<evidence type="ECO:0000313" key="5">
    <source>
        <dbReference type="Proteomes" id="UP000002428"/>
    </source>
</evidence>
<dbReference type="VEuPathDB" id="FungiDB:CAGL0I06963g"/>
<dbReference type="Gene3D" id="3.40.1390.30">
    <property type="entry name" value="NIF3 (NGG1p interacting factor 3)-like"/>
    <property type="match status" value="1"/>
</dbReference>
<dbReference type="AlphaFoldDB" id="Q6FQE2"/>
<feature type="binding site" evidence="2">
    <location>
        <position position="255"/>
    </location>
    <ligand>
        <name>a divalent metal cation</name>
        <dbReference type="ChEBI" id="CHEBI:60240"/>
        <label>1</label>
    </ligand>
</feature>